<evidence type="ECO:0000313" key="2">
    <source>
        <dbReference type="EMBL" id="GJJ74658.1"/>
    </source>
</evidence>
<dbReference type="OrthoDB" id="2406323at2759"/>
<comment type="caution">
    <text evidence="2">The sequence shown here is derived from an EMBL/GenBank/DDBJ whole genome shotgun (WGS) entry which is preliminary data.</text>
</comment>
<organism evidence="2 3">
    <name type="scientific">Entomortierella parvispora</name>
    <dbReference type="NCBI Taxonomy" id="205924"/>
    <lineage>
        <taxon>Eukaryota</taxon>
        <taxon>Fungi</taxon>
        <taxon>Fungi incertae sedis</taxon>
        <taxon>Mucoromycota</taxon>
        <taxon>Mortierellomycotina</taxon>
        <taxon>Mortierellomycetes</taxon>
        <taxon>Mortierellales</taxon>
        <taxon>Mortierellaceae</taxon>
        <taxon>Entomortierella</taxon>
    </lineage>
</organism>
<reference evidence="2" key="2">
    <citation type="journal article" date="2022" name="Microbiol. Resour. Announc.">
        <title>Whole-Genome Sequence of Entomortierella parvispora E1425, a Mucoromycotan Fungus Associated with Burkholderiaceae-Related Endosymbiotic Bacteria.</title>
        <authorList>
            <person name="Herlambang A."/>
            <person name="Guo Y."/>
            <person name="Takashima Y."/>
            <person name="Narisawa K."/>
            <person name="Ohta H."/>
            <person name="Nishizawa T."/>
        </authorList>
    </citation>
    <scope>NUCLEOTIDE SEQUENCE</scope>
    <source>
        <strain evidence="2">E1425</strain>
    </source>
</reference>
<dbReference type="AlphaFoldDB" id="A0A9P3HE37"/>
<sequence length="509" mass="57815">MPVEFGDCLKQTLRLPIPPTPATFSRKYEYTSKQEAGAAYCRIFQQALRQDETKKKGQKMQALWDDKKHRDDFDTFWSIKSTKVKKSIDAIDSTFAIKTRSMVAGMMGGVAKSVGQSVVSLNDLSPSRSEQATFRNSISSTTTEATEATVSTTSYIYRCEQDSDLDDGSKRQRKRMRKQPARWDGSGSFDLTVNEKWIHDTYDVSSALLEYTEQYLEVGAECSDRPSKVAMNRIFFLESDTTLASHMSTTGSFLFAPVPLPHLEVQDIVDIYDISSAFREKDSAAIQNYIFSEWAKLRPPSDMLRRLVTNYSQVEALWTRPDHRNEDTYLHDHFMPIFNCLQHPGVTRHFTSTFGPSMKRSQAFDPSNAGIKSDFHLVAKGAHVFVCEGKKPTVDSKFDFEKVALEMKDSIDDAITNGKRLEKVFGCQVQGDQGELFSLELKAESIYLMRPIGSFVRPKNHTDLLHVLLSNLAILKWLSQELSMSFKSLDQDAQGRKTWIRPSFEVPRV</sequence>
<feature type="compositionally biased region" description="Basic residues" evidence="1">
    <location>
        <begin position="171"/>
        <end position="180"/>
    </location>
</feature>
<name>A0A9P3HE37_9FUNG</name>
<dbReference type="EMBL" id="BQFW01000009">
    <property type="protein sequence ID" value="GJJ74658.1"/>
    <property type="molecule type" value="Genomic_DNA"/>
</dbReference>
<gene>
    <name evidence="2" type="ORF">EMPS_07016</name>
</gene>
<evidence type="ECO:0000256" key="1">
    <source>
        <dbReference type="SAM" id="MobiDB-lite"/>
    </source>
</evidence>
<protein>
    <submittedName>
        <fullName evidence="2">Uncharacterized protein</fullName>
    </submittedName>
</protein>
<keyword evidence="3" id="KW-1185">Reference proteome</keyword>
<dbReference type="Proteomes" id="UP000827284">
    <property type="component" value="Unassembled WGS sequence"/>
</dbReference>
<accession>A0A9P3HE37</accession>
<reference evidence="2" key="1">
    <citation type="submission" date="2021-11" db="EMBL/GenBank/DDBJ databases">
        <authorList>
            <person name="Herlambang A."/>
            <person name="Guo Y."/>
            <person name="Takashima Y."/>
            <person name="Nishizawa T."/>
        </authorList>
    </citation>
    <scope>NUCLEOTIDE SEQUENCE</scope>
    <source>
        <strain evidence="2">E1425</strain>
    </source>
</reference>
<feature type="region of interest" description="Disordered" evidence="1">
    <location>
        <begin position="164"/>
        <end position="183"/>
    </location>
</feature>
<proteinExistence type="predicted"/>
<evidence type="ECO:0000313" key="3">
    <source>
        <dbReference type="Proteomes" id="UP000827284"/>
    </source>
</evidence>